<evidence type="ECO:0000256" key="1">
    <source>
        <dbReference type="SAM" id="Phobius"/>
    </source>
</evidence>
<protein>
    <submittedName>
        <fullName evidence="2">Uncharacterized protein</fullName>
    </submittedName>
</protein>
<reference evidence="2 3" key="1">
    <citation type="submission" date="2023-01" db="EMBL/GenBank/DDBJ databases">
        <authorList>
            <person name="Whitehead M."/>
        </authorList>
    </citation>
    <scope>NUCLEOTIDE SEQUENCE [LARGE SCALE GENOMIC DNA]</scope>
</reference>
<feature type="transmembrane region" description="Helical" evidence="1">
    <location>
        <begin position="28"/>
        <end position="48"/>
    </location>
</feature>
<keyword evidence="1" id="KW-0812">Transmembrane</keyword>
<keyword evidence="3" id="KW-1185">Reference proteome</keyword>
<evidence type="ECO:0000313" key="3">
    <source>
        <dbReference type="Proteomes" id="UP001160148"/>
    </source>
</evidence>
<dbReference type="Proteomes" id="UP001160148">
    <property type="component" value="Unassembled WGS sequence"/>
</dbReference>
<keyword evidence="1" id="KW-0472">Membrane</keyword>
<proteinExistence type="predicted"/>
<accession>A0AAV0XG47</accession>
<dbReference type="AlphaFoldDB" id="A0AAV0XG47"/>
<name>A0AAV0XG47_9HEMI</name>
<sequence length="146" mass="16845">MLNKFIFTEFRAVLVDNSYCLGETSKPLIVMSFILWLALVFTGCLVNLEAVEIDENQILTPENPVLDNSIIEVPRSEPKKKAGQFSDIDALFKFINRTNEEFMRNSASGNMDYNSYLDTLRYAFIEYKKANMVETTTEHNFVSYGW</sequence>
<dbReference type="EMBL" id="CARXXK010000004">
    <property type="protein sequence ID" value="CAI6367193.1"/>
    <property type="molecule type" value="Genomic_DNA"/>
</dbReference>
<organism evidence="2 3">
    <name type="scientific">Macrosiphum euphorbiae</name>
    <name type="common">potato aphid</name>
    <dbReference type="NCBI Taxonomy" id="13131"/>
    <lineage>
        <taxon>Eukaryota</taxon>
        <taxon>Metazoa</taxon>
        <taxon>Ecdysozoa</taxon>
        <taxon>Arthropoda</taxon>
        <taxon>Hexapoda</taxon>
        <taxon>Insecta</taxon>
        <taxon>Pterygota</taxon>
        <taxon>Neoptera</taxon>
        <taxon>Paraneoptera</taxon>
        <taxon>Hemiptera</taxon>
        <taxon>Sternorrhyncha</taxon>
        <taxon>Aphidomorpha</taxon>
        <taxon>Aphidoidea</taxon>
        <taxon>Aphididae</taxon>
        <taxon>Macrosiphini</taxon>
        <taxon>Macrosiphum</taxon>
    </lineage>
</organism>
<keyword evidence="1" id="KW-1133">Transmembrane helix</keyword>
<comment type="caution">
    <text evidence="2">The sequence shown here is derived from an EMBL/GenBank/DDBJ whole genome shotgun (WGS) entry which is preliminary data.</text>
</comment>
<gene>
    <name evidence="2" type="ORF">MEUPH1_LOCUS21692</name>
</gene>
<evidence type="ECO:0000313" key="2">
    <source>
        <dbReference type="EMBL" id="CAI6367193.1"/>
    </source>
</evidence>